<organism evidence="2">
    <name type="scientific">Ananas comosus var. bracteatus</name>
    <name type="common">red pineapple</name>
    <dbReference type="NCBI Taxonomy" id="296719"/>
    <lineage>
        <taxon>Eukaryota</taxon>
        <taxon>Viridiplantae</taxon>
        <taxon>Streptophyta</taxon>
        <taxon>Embryophyta</taxon>
        <taxon>Tracheophyta</taxon>
        <taxon>Spermatophyta</taxon>
        <taxon>Magnoliopsida</taxon>
        <taxon>Liliopsida</taxon>
        <taxon>Poales</taxon>
        <taxon>Bromeliaceae</taxon>
        <taxon>Bromelioideae</taxon>
        <taxon>Ananas</taxon>
    </lineage>
</organism>
<feature type="compositionally biased region" description="Basic and acidic residues" evidence="1">
    <location>
        <begin position="25"/>
        <end position="38"/>
    </location>
</feature>
<name>A0A6V7PRZ4_ANACO</name>
<evidence type="ECO:0000313" key="2">
    <source>
        <dbReference type="EMBL" id="CAD1833609.1"/>
    </source>
</evidence>
<dbReference type="AlphaFoldDB" id="A0A6V7PRZ4"/>
<gene>
    <name evidence="2" type="ORF">CB5_LOCUS16820</name>
</gene>
<accession>A0A6V7PRZ4</accession>
<feature type="region of interest" description="Disordered" evidence="1">
    <location>
        <begin position="136"/>
        <end position="179"/>
    </location>
</feature>
<sequence length="370" mass="39979">MSSSEAGAGDVGGEASKQPSKRSKGKDTRITKDSSSVEDRLALSEDILSKVGERYTEMADTFNVFNEDVRSMEESVATAMATFRGELEKLQGNITCRDEERKNLIKELVTGVDEVEDLKTRVTILEKAEAKCRKAKDLKKEGLSSGETVESQVVLKRPAPNQGTSYSVKQESEESKGHSVAWRSARACREGHAPLVDSSHSRLAGAHAQRGKALGAVSPSGKVGDVEAEPTGNFVVVLTQLFPQSRDRASWRATEQNSAHSAEIASNTPAMASLTLTEQWELGLVVGGRTAGDPAEEWCGQSVGSGAPAGRRREAAGGAAEEIKLRLALKFYRSAVARRRPKELGTATTRRWRPRERRCAPLWAAATRGG</sequence>
<reference evidence="2" key="1">
    <citation type="submission" date="2020-07" db="EMBL/GenBank/DDBJ databases">
        <authorList>
            <person name="Lin J."/>
        </authorList>
    </citation>
    <scope>NUCLEOTIDE SEQUENCE</scope>
</reference>
<protein>
    <submittedName>
        <fullName evidence="2">Uncharacterized protein</fullName>
    </submittedName>
</protein>
<dbReference type="EMBL" id="LR862151">
    <property type="protein sequence ID" value="CAD1833609.1"/>
    <property type="molecule type" value="Genomic_DNA"/>
</dbReference>
<evidence type="ECO:0000256" key="1">
    <source>
        <dbReference type="SAM" id="MobiDB-lite"/>
    </source>
</evidence>
<feature type="region of interest" description="Disordered" evidence="1">
    <location>
        <begin position="1"/>
        <end position="38"/>
    </location>
</feature>
<proteinExistence type="predicted"/>